<dbReference type="Proteomes" id="UP000253061">
    <property type="component" value="Unassembled WGS sequence"/>
</dbReference>
<dbReference type="EMBL" id="JPWB01000005">
    <property type="protein sequence ID" value="RCK21473.1"/>
    <property type="molecule type" value="Genomic_DNA"/>
</dbReference>
<proteinExistence type="predicted"/>
<dbReference type="GO" id="GO:0008168">
    <property type="term" value="F:methyltransferase activity"/>
    <property type="evidence" value="ECO:0007669"/>
    <property type="project" value="UniProtKB-KW"/>
</dbReference>
<comment type="caution">
    <text evidence="6">The sequence shown here is derived from an EMBL/GenBank/DDBJ whole genome shotgun (WGS) entry which is preliminary data.</text>
</comment>
<dbReference type="AlphaFoldDB" id="A0A367V8J6"/>
<name>A0A367V8J6_9PROT</name>
<gene>
    <name evidence="6" type="ORF">TH6_12735</name>
</gene>
<dbReference type="Pfam" id="PF04191">
    <property type="entry name" value="PEMT"/>
    <property type="match status" value="1"/>
</dbReference>
<dbReference type="PANTHER" id="PTHR12714:SF9">
    <property type="entry name" value="PROTEIN-S-ISOPRENYLCYSTEINE O-METHYLTRANSFERASE"/>
    <property type="match status" value="1"/>
</dbReference>
<dbReference type="PANTHER" id="PTHR12714">
    <property type="entry name" value="PROTEIN-S ISOPRENYLCYSTEINE O-METHYLTRANSFERASE"/>
    <property type="match status" value="1"/>
</dbReference>
<reference evidence="6 7" key="1">
    <citation type="submission" date="2014-07" db="EMBL/GenBank/DDBJ databases">
        <title>Draft genome sequence of Thalassospira profundimaris R8-17.</title>
        <authorList>
            <person name="Lai Q."/>
            <person name="Shao Z."/>
        </authorList>
    </citation>
    <scope>NUCLEOTIDE SEQUENCE [LARGE SCALE GENOMIC DNA]</scope>
    <source>
        <strain evidence="6 7">R8-17</strain>
    </source>
</reference>
<evidence type="ECO:0000313" key="7">
    <source>
        <dbReference type="Proteomes" id="UP000253061"/>
    </source>
</evidence>
<evidence type="ECO:0000256" key="1">
    <source>
        <dbReference type="ARBA" id="ARBA00004127"/>
    </source>
</evidence>
<evidence type="ECO:0000313" key="6">
    <source>
        <dbReference type="EMBL" id="RCK21473.1"/>
    </source>
</evidence>
<evidence type="ECO:0000256" key="4">
    <source>
        <dbReference type="ARBA" id="ARBA00023136"/>
    </source>
</evidence>
<feature type="transmembrane region" description="Helical" evidence="5">
    <location>
        <begin position="16"/>
        <end position="35"/>
    </location>
</feature>
<dbReference type="InterPro" id="IPR007318">
    <property type="entry name" value="Phopholipid_MeTrfase"/>
</dbReference>
<evidence type="ECO:0000256" key="3">
    <source>
        <dbReference type="ARBA" id="ARBA00022989"/>
    </source>
</evidence>
<keyword evidence="2 5" id="KW-0812">Transmembrane</keyword>
<comment type="subcellular location">
    <subcellularLocation>
        <location evidence="1">Endomembrane system</location>
        <topology evidence="1">Multi-pass membrane protein</topology>
    </subcellularLocation>
</comment>
<dbReference type="GO" id="GO:0032259">
    <property type="term" value="P:methylation"/>
    <property type="evidence" value="ECO:0007669"/>
    <property type="project" value="UniProtKB-KW"/>
</dbReference>
<keyword evidence="3 5" id="KW-1133">Transmembrane helix</keyword>
<feature type="transmembrane region" description="Helical" evidence="5">
    <location>
        <begin position="88"/>
        <end position="120"/>
    </location>
</feature>
<keyword evidence="6" id="KW-0808">Transferase</keyword>
<keyword evidence="4 5" id="KW-0472">Membrane</keyword>
<sequence>MASDDLQRIQCQRKRTLRLGVAGLFLLVCFASAGFDRASQIHDSIEALGIVAILICIFGRGWCALYIGGRKKTSLVTLGPYSISRNPLYVFSFLGAFGAGAQTGSLMIAGLFALGCWLVFRGVVVHEEAMLADRFKGDFDAYCQSVPRFGPNLMKWRDTDTITVKPALFLTTLRDASWFLIAVPVCEGIKHLQDQGWLITLISLP</sequence>
<accession>A0A367V8J6</accession>
<protein>
    <submittedName>
        <fullName evidence="6">Isoprenylcysteine carboxyl methyltransferase</fullName>
    </submittedName>
</protein>
<dbReference type="GO" id="GO:0012505">
    <property type="term" value="C:endomembrane system"/>
    <property type="evidence" value="ECO:0007669"/>
    <property type="project" value="UniProtKB-SubCell"/>
</dbReference>
<organism evidence="6 7">
    <name type="scientific">Thalassospira profundimaris</name>
    <dbReference type="NCBI Taxonomy" id="502049"/>
    <lineage>
        <taxon>Bacteria</taxon>
        <taxon>Pseudomonadati</taxon>
        <taxon>Pseudomonadota</taxon>
        <taxon>Alphaproteobacteria</taxon>
        <taxon>Rhodospirillales</taxon>
        <taxon>Thalassospiraceae</taxon>
        <taxon>Thalassospira</taxon>
    </lineage>
</organism>
<evidence type="ECO:0000256" key="5">
    <source>
        <dbReference type="SAM" id="Phobius"/>
    </source>
</evidence>
<feature type="transmembrane region" description="Helical" evidence="5">
    <location>
        <begin position="47"/>
        <end position="67"/>
    </location>
</feature>
<evidence type="ECO:0000256" key="2">
    <source>
        <dbReference type="ARBA" id="ARBA00022692"/>
    </source>
</evidence>
<keyword evidence="6" id="KW-0489">Methyltransferase</keyword>
<dbReference type="Gene3D" id="1.20.120.1630">
    <property type="match status" value="1"/>
</dbReference>